<dbReference type="SUPFAM" id="SSF52540">
    <property type="entry name" value="P-loop containing nucleoside triphosphate hydrolases"/>
    <property type="match status" value="1"/>
</dbReference>
<dbReference type="Pfam" id="PF13177">
    <property type="entry name" value="DNA_pol3_delta2"/>
    <property type="match status" value="1"/>
</dbReference>
<dbReference type="GO" id="GO:0003887">
    <property type="term" value="F:DNA-directed DNA polymerase activity"/>
    <property type="evidence" value="ECO:0007669"/>
    <property type="project" value="UniProtKB-KW"/>
</dbReference>
<name>A0A1L1PBR8_HYDIT</name>
<dbReference type="RefSeq" id="WP_009518593.1">
    <property type="nucleotide sequence ID" value="NZ_CCAE010000011.1"/>
</dbReference>
<keyword evidence="1" id="KW-0548">Nucleotidyltransferase</keyword>
<reference evidence="2" key="1">
    <citation type="submission" date="2014-11" db="EMBL/GenBank/DDBJ databases">
        <title>Draft genome sequence of Hydrogenophaga intermedia S1.</title>
        <authorList>
            <person name="Gan H.M."/>
            <person name="Chew T.H."/>
            <person name="Stolz A."/>
        </authorList>
    </citation>
    <scope>NUCLEOTIDE SEQUENCE [LARGE SCALE GENOMIC DNA]</scope>
    <source>
        <strain evidence="2">S1</strain>
    </source>
</reference>
<dbReference type="GO" id="GO:0009360">
    <property type="term" value="C:DNA polymerase III complex"/>
    <property type="evidence" value="ECO:0007669"/>
    <property type="project" value="TreeGrafter"/>
</dbReference>
<protein>
    <submittedName>
        <fullName evidence="1">DNA-directed DNA polymerase</fullName>
    </submittedName>
</protein>
<dbReference type="AlphaFoldDB" id="A0A1L1PBR8"/>
<gene>
    <name evidence="1" type="ORF">BN948_01894</name>
</gene>
<dbReference type="PANTHER" id="PTHR11669:SF8">
    <property type="entry name" value="DNA POLYMERASE III SUBUNIT DELTA"/>
    <property type="match status" value="1"/>
</dbReference>
<dbReference type="PANTHER" id="PTHR11669">
    <property type="entry name" value="REPLICATION FACTOR C / DNA POLYMERASE III GAMMA-TAU SUBUNIT"/>
    <property type="match status" value="1"/>
</dbReference>
<keyword evidence="1" id="KW-0808">Transferase</keyword>
<dbReference type="Gene3D" id="3.40.50.300">
    <property type="entry name" value="P-loop containing nucleotide triphosphate hydrolases"/>
    <property type="match status" value="1"/>
</dbReference>
<dbReference type="InterPro" id="IPR027417">
    <property type="entry name" value="P-loop_NTPase"/>
</dbReference>
<evidence type="ECO:0000313" key="2">
    <source>
        <dbReference type="Proteomes" id="UP000028878"/>
    </source>
</evidence>
<dbReference type="InterPro" id="IPR050238">
    <property type="entry name" value="DNA_Rep/Repair_Clamp_Loader"/>
</dbReference>
<dbReference type="Proteomes" id="UP000028878">
    <property type="component" value="Unassembled WGS sequence"/>
</dbReference>
<keyword evidence="2" id="KW-1185">Reference proteome</keyword>
<keyword evidence="1" id="KW-0239">DNA-directed DNA polymerase</keyword>
<proteinExistence type="predicted"/>
<organism evidence="1 2">
    <name type="scientific">Hydrogenophaga intermedia</name>
    <dbReference type="NCBI Taxonomy" id="65786"/>
    <lineage>
        <taxon>Bacteria</taxon>
        <taxon>Pseudomonadati</taxon>
        <taxon>Pseudomonadota</taxon>
        <taxon>Betaproteobacteria</taxon>
        <taxon>Burkholderiales</taxon>
        <taxon>Comamonadaceae</taxon>
        <taxon>Hydrogenophaga</taxon>
    </lineage>
</organism>
<dbReference type="EMBL" id="CCAE010000011">
    <property type="protein sequence ID" value="CDN87472.1"/>
    <property type="molecule type" value="Genomic_DNA"/>
</dbReference>
<dbReference type="GO" id="GO:0006261">
    <property type="term" value="P:DNA-templated DNA replication"/>
    <property type="evidence" value="ECO:0007669"/>
    <property type="project" value="TreeGrafter"/>
</dbReference>
<accession>A0A1L1PBR8</accession>
<evidence type="ECO:0000313" key="1">
    <source>
        <dbReference type="EMBL" id="CDN87472.1"/>
    </source>
</evidence>
<sequence>MSDTALAPWLQRQLQSLLTWRTHAVLLAGPSGLGQYELGLALARAWLCERPQPTGACGQCPSCHAIDVRTHADLCVLMPETLSLELAWPLDESTQRELDDKKRKPSKAIRVEAARQAVAFTQTTSARGGTQVVLVYPAERLNVESANTLLKTLEEPSPSVRFVLATEAAHLLLPTIRSRCQTHTLQWPDEAEALPWLQAAAETTPAAAQAWWRASGGRPDEALALSRRGFTPEQWAGLPQALARGDWKVLGEQAPAQQLDVLQKLCHDLMARAAGAAPRFFPAEQLPPSPPWRVLARWSDELTQAARSVEHPYQAGLLQEAWAARARQALATAGR</sequence>